<dbReference type="SUPFAM" id="SSF46934">
    <property type="entry name" value="UBA-like"/>
    <property type="match status" value="1"/>
</dbReference>
<accession>A0AAD2K8F4</accession>
<dbReference type="Proteomes" id="UP001295794">
    <property type="component" value="Unassembled WGS sequence"/>
</dbReference>
<evidence type="ECO:0000256" key="1">
    <source>
        <dbReference type="SAM" id="MobiDB-lite"/>
    </source>
</evidence>
<dbReference type="SUPFAM" id="SSF54001">
    <property type="entry name" value="Cysteine proteinases"/>
    <property type="match status" value="1"/>
</dbReference>
<evidence type="ECO:0000313" key="2">
    <source>
        <dbReference type="EMBL" id="CAK5284904.1"/>
    </source>
</evidence>
<organism evidence="2 3">
    <name type="scientific">Mycena citricolor</name>
    <dbReference type="NCBI Taxonomy" id="2018698"/>
    <lineage>
        <taxon>Eukaryota</taxon>
        <taxon>Fungi</taxon>
        <taxon>Dikarya</taxon>
        <taxon>Basidiomycota</taxon>
        <taxon>Agaricomycotina</taxon>
        <taxon>Agaricomycetes</taxon>
        <taxon>Agaricomycetidae</taxon>
        <taxon>Agaricales</taxon>
        <taxon>Marasmiineae</taxon>
        <taxon>Mycenaceae</taxon>
        <taxon>Mycena</taxon>
    </lineage>
</organism>
<dbReference type="Gene3D" id="1.10.8.10">
    <property type="entry name" value="DNA helicase RuvA subunit, C-terminal domain"/>
    <property type="match status" value="1"/>
</dbReference>
<evidence type="ECO:0000313" key="3">
    <source>
        <dbReference type="Proteomes" id="UP001295794"/>
    </source>
</evidence>
<protein>
    <recommendedName>
        <fullName evidence="4">USP domain-containing protein</fullName>
    </recommendedName>
</protein>
<feature type="region of interest" description="Disordered" evidence="1">
    <location>
        <begin position="88"/>
        <end position="107"/>
    </location>
</feature>
<feature type="compositionally biased region" description="Low complexity" evidence="1">
    <location>
        <begin position="126"/>
        <end position="137"/>
    </location>
</feature>
<reference evidence="2" key="1">
    <citation type="submission" date="2023-11" db="EMBL/GenBank/DDBJ databases">
        <authorList>
            <person name="De Vega J J."/>
            <person name="De Vega J J."/>
        </authorList>
    </citation>
    <scope>NUCLEOTIDE SEQUENCE</scope>
</reference>
<dbReference type="InterPro" id="IPR009060">
    <property type="entry name" value="UBA-like_sf"/>
</dbReference>
<gene>
    <name evidence="2" type="ORF">MYCIT1_LOCUS38424</name>
</gene>
<feature type="region of interest" description="Disordered" evidence="1">
    <location>
        <begin position="113"/>
        <end position="166"/>
    </location>
</feature>
<sequence>MTGTHPTPLTPEELREHEFAREVRDAQSLVEFTGVTINEALRALRACGGDLEKAGNLLFLSAPDETSAESPSSEEEESTKSIRSYFAHLFPPTNTGPGDVPGMKGGSLIQLDSREENDSDPDGLESASVRATSRASSPGDYAARPTECETELDDMAESEREAGSPARSPVLQSIILALFHIPQVRQKLSELGISPEAPNSRSRGILSMQSRGALVDISPEYATWKLVEMFACLDLARISFFVDSELLDAWNAVPCERNGPTIPALSRTRLFGSEWQRILITASGIPQTGPSLLGYIIPLPSSGVHDSGDLVKQLSATLHQFCGDKSSDHQVITEPSEIIVFQISAAIRHLPTTIYLDEFLEENLSLANETKRATKHVQKEIADIEREREKFMLFEGENPLEMLRQVISEYEHPNVLKPRSEADARRMEELALSLRQVLQRLEVHVQSLDEKSLALRKDLDAITNEEDLKMTPYDLRASLVTDGEHGPRNTYSYVRAESKWWKLLDGEVIEVPEDLVLLDSPYLVFYSQRQPDTASAPNTWPSFLVEEIERSSQMFLETLRKESSRYTSGAP</sequence>
<dbReference type="InterPro" id="IPR038765">
    <property type="entry name" value="Papain-like_cys_pep_sf"/>
</dbReference>
<evidence type="ECO:0008006" key="4">
    <source>
        <dbReference type="Google" id="ProtNLM"/>
    </source>
</evidence>
<name>A0AAD2K8F4_9AGAR</name>
<dbReference type="Gene3D" id="3.90.70.10">
    <property type="entry name" value="Cysteine proteinases"/>
    <property type="match status" value="1"/>
</dbReference>
<comment type="caution">
    <text evidence="2">The sequence shown here is derived from an EMBL/GenBank/DDBJ whole genome shotgun (WGS) entry which is preliminary data.</text>
</comment>
<dbReference type="AlphaFoldDB" id="A0AAD2K8F4"/>
<proteinExistence type="predicted"/>
<dbReference type="EMBL" id="CAVNYO010000481">
    <property type="protein sequence ID" value="CAK5284904.1"/>
    <property type="molecule type" value="Genomic_DNA"/>
</dbReference>
<keyword evidence="3" id="KW-1185">Reference proteome</keyword>